<sequence>MSELSIPDPLTEHDTIVTPSKNPWGDGTTKLPTAPHIRGHVLYFDRVTLLQSSPPSMNRYAIRDFVDVLDSVPMAIAKNSKESRREEFEGNKVEFLWSSGEINLRIHEYWPLVMDIA</sequence>
<dbReference type="Gene3D" id="3.40.50.620">
    <property type="entry name" value="HUPs"/>
    <property type="match status" value="1"/>
</dbReference>
<dbReference type="EMBL" id="JARYMX010000004">
    <property type="protein sequence ID" value="KAJ9551043.1"/>
    <property type="molecule type" value="Genomic_DNA"/>
</dbReference>
<evidence type="ECO:0000256" key="1">
    <source>
        <dbReference type="SAM" id="MobiDB-lite"/>
    </source>
</evidence>
<evidence type="ECO:0000313" key="3">
    <source>
        <dbReference type="Proteomes" id="UP001172457"/>
    </source>
</evidence>
<feature type="region of interest" description="Disordered" evidence="1">
    <location>
        <begin position="1"/>
        <end position="28"/>
    </location>
</feature>
<dbReference type="AlphaFoldDB" id="A0AA38T654"/>
<gene>
    <name evidence="2" type="ORF">OSB04_015088</name>
</gene>
<reference evidence="2" key="1">
    <citation type="submission" date="2023-03" db="EMBL/GenBank/DDBJ databases">
        <title>Chromosome-scale reference genome and RAD-based genetic map of yellow starthistle (Centaurea solstitialis) reveal putative structural variation and QTLs associated with invader traits.</title>
        <authorList>
            <person name="Reatini B."/>
            <person name="Cang F.A."/>
            <person name="Jiang Q."/>
            <person name="Mckibben M.T.W."/>
            <person name="Barker M.S."/>
            <person name="Rieseberg L.H."/>
            <person name="Dlugosch K.M."/>
        </authorList>
    </citation>
    <scope>NUCLEOTIDE SEQUENCE</scope>
    <source>
        <strain evidence="2">CAN-66</strain>
        <tissue evidence="2">Leaf</tissue>
    </source>
</reference>
<protein>
    <submittedName>
        <fullName evidence="2">Uncharacterized protein</fullName>
    </submittedName>
</protein>
<dbReference type="Proteomes" id="UP001172457">
    <property type="component" value="Chromosome 4"/>
</dbReference>
<organism evidence="2 3">
    <name type="scientific">Centaurea solstitialis</name>
    <name type="common">yellow star-thistle</name>
    <dbReference type="NCBI Taxonomy" id="347529"/>
    <lineage>
        <taxon>Eukaryota</taxon>
        <taxon>Viridiplantae</taxon>
        <taxon>Streptophyta</taxon>
        <taxon>Embryophyta</taxon>
        <taxon>Tracheophyta</taxon>
        <taxon>Spermatophyta</taxon>
        <taxon>Magnoliopsida</taxon>
        <taxon>eudicotyledons</taxon>
        <taxon>Gunneridae</taxon>
        <taxon>Pentapetalae</taxon>
        <taxon>asterids</taxon>
        <taxon>campanulids</taxon>
        <taxon>Asterales</taxon>
        <taxon>Asteraceae</taxon>
        <taxon>Carduoideae</taxon>
        <taxon>Cardueae</taxon>
        <taxon>Centaureinae</taxon>
        <taxon>Centaurea</taxon>
    </lineage>
</organism>
<accession>A0AA38T654</accession>
<keyword evidence="3" id="KW-1185">Reference proteome</keyword>
<name>A0AA38T654_9ASTR</name>
<comment type="caution">
    <text evidence="2">The sequence shown here is derived from an EMBL/GenBank/DDBJ whole genome shotgun (WGS) entry which is preliminary data.</text>
</comment>
<dbReference type="InterPro" id="IPR014729">
    <property type="entry name" value="Rossmann-like_a/b/a_fold"/>
</dbReference>
<evidence type="ECO:0000313" key="2">
    <source>
        <dbReference type="EMBL" id="KAJ9551043.1"/>
    </source>
</evidence>
<proteinExistence type="predicted"/>